<gene>
    <name evidence="1" type="ORF">C4F40_19810</name>
</gene>
<organism evidence="1 2">
    <name type="scientific">Sphingobacterium pedocola</name>
    <dbReference type="NCBI Taxonomy" id="2082722"/>
    <lineage>
        <taxon>Bacteria</taxon>
        <taxon>Pseudomonadati</taxon>
        <taxon>Bacteroidota</taxon>
        <taxon>Sphingobacteriia</taxon>
        <taxon>Sphingobacteriales</taxon>
        <taxon>Sphingobacteriaceae</taxon>
        <taxon>Sphingobacterium</taxon>
    </lineage>
</organism>
<evidence type="ECO:0000313" key="1">
    <source>
        <dbReference type="EMBL" id="MBE8722971.1"/>
    </source>
</evidence>
<sequence>MTGQQWQTELTRLRQLIFGLQDKAREGAEGVKLEKDELLRLQQQVETAFIACTSAMADTVQQLSFRRELLEIYMEKEKLDAGALAMFLDDLFRFYQTCLEHWLVSHVEDKVRFNLTVDEMLMLLRLMQEVDLIEVDQLGAAFNRVSLYFSSQGQINISAASLRRKYSAMTDKSFERLEKPIRGMLRRLEQINAKGGAGS</sequence>
<dbReference type="Proteomes" id="UP000618319">
    <property type="component" value="Unassembled WGS sequence"/>
</dbReference>
<name>A0ABR9TC93_9SPHI</name>
<protein>
    <submittedName>
        <fullName evidence="1">Uncharacterized protein</fullName>
    </submittedName>
</protein>
<keyword evidence="2" id="KW-1185">Reference proteome</keyword>
<dbReference type="EMBL" id="PSKQ01000026">
    <property type="protein sequence ID" value="MBE8722971.1"/>
    <property type="molecule type" value="Genomic_DNA"/>
</dbReference>
<evidence type="ECO:0000313" key="2">
    <source>
        <dbReference type="Proteomes" id="UP000618319"/>
    </source>
</evidence>
<comment type="caution">
    <text evidence="1">The sequence shown here is derived from an EMBL/GenBank/DDBJ whole genome shotgun (WGS) entry which is preliminary data.</text>
</comment>
<reference evidence="1 2" key="1">
    <citation type="submission" date="2018-02" db="EMBL/GenBank/DDBJ databases">
        <title>Sphingobacterium KA21.</title>
        <authorList>
            <person name="Vasarhelyi B.M."/>
            <person name="Deshmukh S."/>
            <person name="Balint B."/>
            <person name="Kukolya J."/>
        </authorList>
    </citation>
    <scope>NUCLEOTIDE SEQUENCE [LARGE SCALE GENOMIC DNA]</scope>
    <source>
        <strain evidence="1 2">Ka21</strain>
    </source>
</reference>
<dbReference type="RefSeq" id="WP_196941125.1">
    <property type="nucleotide sequence ID" value="NZ_MU158693.1"/>
</dbReference>
<proteinExistence type="predicted"/>
<accession>A0ABR9TC93</accession>